<dbReference type="InterPro" id="IPR003593">
    <property type="entry name" value="AAA+_ATPase"/>
</dbReference>
<keyword evidence="8" id="KW-0067">ATP-binding</keyword>
<evidence type="ECO:0000256" key="11">
    <source>
        <dbReference type="ARBA" id="ARBA00023136"/>
    </source>
</evidence>
<sequence length="1321" mass="145007">MVEYAGPPRPTAGKIRLPTADAEDLVFDDDECPIVYANIFSRLTFGWITPLMRLGKRQYLTEADLWRLPRSDQAEVLGQRLAKHWHTQLDSRKPSLLIAAARAYGLPYITAAVFKLTQDVLQFAQPQLLQRLLSFVDSYRSGNTHEPASTGYLIALSMFACGLVQTVLLHQYFQRVFVTGMRVRSGLIGAVYAKALVLSTSAGGGRATGDIVNLMSTDVSKVQDCCSNGLIIFSGLFQLVLAFASLYQMLGWPMLGGIAVIFLSMPLNTILIRIQTKLQKQQMSNKDRRTRLMSEILNNMRSIKLYVWESAFSRKMYEIRNNLELVLLQRTGYMISATTTLWSFIPFLVAFAAFSLFALTSSAPLTPALVFPAISLFQLLQFPLAVLPMVINQAVQAYVSLGRLHEFLTSPELQTEAILRKPVSEDSPAIIIENADFAWSPSSSEITLSQISMSVPRTSLVAVVGRVGSGKSSLLAGLLGEMTKRTGKIEISGSIAYAAQAPWLLSATIRENILFGARYNEEAYQRVIHACALVDDLAMLADADETEVGERGISLSGGQKARISLARAVYARADIYLLDDPLSSVDAHVAQHLFEHVIGPNGLLAGKTRVLCTNAIQFCQDADELLLLRDNRIVERGSYDAVLKLDGELKKLIKDFGKSSTVDKSQDTEEPSSTGSSSTATSSLQLEDSKVKEGFQRRASIVPTAERKREALRALRDGTGSKKIREQQATGSVKTSVYRQYMRANGITPISIYLLSIVIQPVFQMLTSLWLKYWSTANVKVGEMRHIGYYLGVYALLGTSTSLLAFINGITLYAFCVIRSSKKMHDGMFECVMRAPMSFFDTTPVGTILNRFSRDIFVIDEVLARVLGGFFRTVAGVVTVVAVVSWTVPPFLFICIPLLLIYKQIQSYYLATSRELKRIDAVTKSPIFAMFGETLNGLATIRAFGHQNRFVSENDGRLDRNQEAYFGSIVSNRWLAVRLELIGSLMIVSAAALAVSGVIANANGLDSGMVGILMSYALSITQSLNWLVRSATEVETNIVSCERVLEYSKIAPEGLNEKNQNLEPEPEWPSRGEICFENVEARYRPELDLVLKGVSFTAKAGEKVGICGRTGAGKSTITLSLFRLIELASGRITIDGVDISTLSLSGLRSRMSIIPQDSQCFEGTLRENLDPSGIVSDEKLWQVLESARLKTHVQTMQGGLDARVDEGGTNLSHGQRQLMCLARAMVGKGSGESGVAKVVVMDEATSAVDGHTDGEVQEVIRECFGNSTLVVIAHRINTIMDCDRVIVLGNGKVIENGSPTELLKDREGAFYGLCSQAGISV</sequence>
<dbReference type="Gene3D" id="1.20.1560.10">
    <property type="entry name" value="ABC transporter type 1, transmembrane domain"/>
    <property type="match status" value="2"/>
</dbReference>
<feature type="transmembrane region" description="Helical" evidence="13">
    <location>
        <begin position="891"/>
        <end position="911"/>
    </location>
</feature>
<proteinExistence type="inferred from homology"/>
<organism evidence="17">
    <name type="scientific">Melampsora larici-populina (strain 98AG31 / pathotype 3-4-7)</name>
    <name type="common">Poplar leaf rust fungus</name>
    <dbReference type="NCBI Taxonomy" id="747676"/>
    <lineage>
        <taxon>Eukaryota</taxon>
        <taxon>Fungi</taxon>
        <taxon>Dikarya</taxon>
        <taxon>Basidiomycota</taxon>
        <taxon>Pucciniomycotina</taxon>
        <taxon>Pucciniomycetes</taxon>
        <taxon>Pucciniales</taxon>
        <taxon>Melampsoraceae</taxon>
        <taxon>Melampsora</taxon>
    </lineage>
</organism>
<comment type="subcellular location">
    <subcellularLocation>
        <location evidence="1">Vacuole membrane</location>
        <topology evidence="1">Multi-pass membrane protein</topology>
    </subcellularLocation>
</comment>
<dbReference type="GO" id="GO:0000329">
    <property type="term" value="C:fungal-type vacuole membrane"/>
    <property type="evidence" value="ECO:0007669"/>
    <property type="project" value="UniProtKB-ARBA"/>
</dbReference>
<dbReference type="VEuPathDB" id="FungiDB:MELLADRAFT_47871"/>
<evidence type="ECO:0000259" key="15">
    <source>
        <dbReference type="PROSITE" id="PS50929"/>
    </source>
</evidence>
<dbReference type="Gene3D" id="3.40.50.300">
    <property type="entry name" value="P-loop containing nucleotide triphosphate hydrolases"/>
    <property type="match status" value="2"/>
</dbReference>
<dbReference type="GO" id="GO:0016887">
    <property type="term" value="F:ATP hydrolysis activity"/>
    <property type="evidence" value="ECO:0007669"/>
    <property type="project" value="InterPro"/>
</dbReference>
<dbReference type="FunCoup" id="F4RH17">
    <property type="interactions" value="111"/>
</dbReference>
<dbReference type="CDD" id="cd18603">
    <property type="entry name" value="ABC_6TM_MRP1_2_3_6_D2_like"/>
    <property type="match status" value="1"/>
</dbReference>
<keyword evidence="3" id="KW-0813">Transport</keyword>
<keyword evidence="7" id="KW-0547">Nucleotide-binding</keyword>
<dbReference type="RefSeq" id="XP_007408423.1">
    <property type="nucleotide sequence ID" value="XM_007408361.1"/>
</dbReference>
<feature type="transmembrane region" description="Helical" evidence="13">
    <location>
        <begin position="254"/>
        <end position="274"/>
    </location>
</feature>
<dbReference type="InterPro" id="IPR003439">
    <property type="entry name" value="ABC_transporter-like_ATP-bd"/>
</dbReference>
<dbReference type="HOGENOM" id="CLU_000604_27_3_1"/>
<evidence type="ECO:0000256" key="4">
    <source>
        <dbReference type="ARBA" id="ARBA00022553"/>
    </source>
</evidence>
<dbReference type="Proteomes" id="UP000001072">
    <property type="component" value="Unassembled WGS sequence"/>
</dbReference>
<feature type="region of interest" description="Disordered" evidence="12">
    <location>
        <begin position="660"/>
        <end position="691"/>
    </location>
</feature>
<dbReference type="Pfam" id="PF00005">
    <property type="entry name" value="ABC_tran"/>
    <property type="match status" value="2"/>
</dbReference>
<evidence type="ECO:0000313" key="17">
    <source>
        <dbReference type="Proteomes" id="UP000001072"/>
    </source>
</evidence>
<dbReference type="PROSITE" id="PS50893">
    <property type="entry name" value="ABC_TRANSPORTER_2"/>
    <property type="match status" value="2"/>
</dbReference>
<feature type="transmembrane region" description="Helical" evidence="13">
    <location>
        <begin position="791"/>
        <end position="818"/>
    </location>
</feature>
<keyword evidence="6" id="KW-0677">Repeat</keyword>
<dbReference type="SMART" id="SM00382">
    <property type="entry name" value="AAA"/>
    <property type="match status" value="2"/>
</dbReference>
<feature type="transmembrane region" description="Helical" evidence="13">
    <location>
        <begin position="151"/>
        <end position="173"/>
    </location>
</feature>
<keyword evidence="11 13" id="KW-0472">Membrane</keyword>
<feature type="domain" description="ABC transmembrane type-1" evidence="15">
    <location>
        <begin position="762"/>
        <end position="1036"/>
    </location>
</feature>
<evidence type="ECO:0000256" key="10">
    <source>
        <dbReference type="ARBA" id="ARBA00022989"/>
    </source>
</evidence>
<dbReference type="PROSITE" id="PS00211">
    <property type="entry name" value="ABC_TRANSPORTER_1"/>
    <property type="match status" value="2"/>
</dbReference>
<dbReference type="FunFam" id="1.20.1560.10:FF:000001">
    <property type="entry name" value="ATP-binding cassette subfamily C member 1"/>
    <property type="match status" value="1"/>
</dbReference>
<dbReference type="InterPro" id="IPR050173">
    <property type="entry name" value="ABC_transporter_C-like"/>
</dbReference>
<protein>
    <recommendedName>
        <fullName evidence="18">ABC transporter</fullName>
    </recommendedName>
</protein>
<feature type="transmembrane region" description="Helical" evidence="13">
    <location>
        <begin position="230"/>
        <end position="248"/>
    </location>
</feature>
<evidence type="ECO:0000256" key="7">
    <source>
        <dbReference type="ARBA" id="ARBA00022741"/>
    </source>
</evidence>
<dbReference type="CDD" id="cd03250">
    <property type="entry name" value="ABCC_MRP_domain1"/>
    <property type="match status" value="1"/>
</dbReference>
<evidence type="ECO:0000256" key="5">
    <source>
        <dbReference type="ARBA" id="ARBA00022692"/>
    </source>
</evidence>
<reference evidence="17" key="1">
    <citation type="journal article" date="2011" name="Proc. Natl. Acad. Sci. U.S.A.">
        <title>Obligate biotrophy features unraveled by the genomic analysis of rust fungi.</title>
        <authorList>
            <person name="Duplessis S."/>
            <person name="Cuomo C.A."/>
            <person name="Lin Y.-C."/>
            <person name="Aerts A."/>
            <person name="Tisserant E."/>
            <person name="Veneault-Fourrey C."/>
            <person name="Joly D.L."/>
            <person name="Hacquard S."/>
            <person name="Amselem J."/>
            <person name="Cantarel B.L."/>
            <person name="Chiu R."/>
            <person name="Coutinho P.M."/>
            <person name="Feau N."/>
            <person name="Field M."/>
            <person name="Frey P."/>
            <person name="Gelhaye E."/>
            <person name="Goldberg J."/>
            <person name="Grabherr M.G."/>
            <person name="Kodira C.D."/>
            <person name="Kohler A."/>
            <person name="Kuees U."/>
            <person name="Lindquist E.A."/>
            <person name="Lucas S.M."/>
            <person name="Mago R."/>
            <person name="Mauceli E."/>
            <person name="Morin E."/>
            <person name="Murat C."/>
            <person name="Pangilinan J.L."/>
            <person name="Park R."/>
            <person name="Pearson M."/>
            <person name="Quesneville H."/>
            <person name="Rouhier N."/>
            <person name="Sakthikumar S."/>
            <person name="Salamov A.A."/>
            <person name="Schmutz J."/>
            <person name="Selles B."/>
            <person name="Shapiro H."/>
            <person name="Tanguay P."/>
            <person name="Tuskan G.A."/>
            <person name="Henrissat B."/>
            <person name="Van de Peer Y."/>
            <person name="Rouze P."/>
            <person name="Ellis J.G."/>
            <person name="Dodds P.N."/>
            <person name="Schein J.E."/>
            <person name="Zhong S."/>
            <person name="Hamelin R.C."/>
            <person name="Grigoriev I.V."/>
            <person name="Szabo L.J."/>
            <person name="Martin F."/>
        </authorList>
    </citation>
    <scope>NUCLEOTIDE SEQUENCE [LARGE SCALE GENOMIC DNA]</scope>
    <source>
        <strain evidence="17">98AG31 / pathotype 3-4-7</strain>
    </source>
</reference>
<feature type="domain" description="ABC transmembrane type-1" evidence="15">
    <location>
        <begin position="109"/>
        <end position="396"/>
    </location>
</feature>
<keyword evidence="9" id="KW-1278">Translocase</keyword>
<feature type="domain" description="ABC transporter" evidence="14">
    <location>
        <begin position="1074"/>
        <end position="1315"/>
    </location>
</feature>
<dbReference type="PANTHER" id="PTHR24223:SF443">
    <property type="entry name" value="MULTIDRUG-RESISTANCE LIKE PROTEIN 1, ISOFORM I"/>
    <property type="match status" value="1"/>
</dbReference>
<dbReference type="GeneID" id="18928472"/>
<dbReference type="EMBL" id="GL883101">
    <property type="protein sequence ID" value="EGG08225.1"/>
    <property type="molecule type" value="Genomic_DNA"/>
</dbReference>
<dbReference type="InterPro" id="IPR017871">
    <property type="entry name" value="ABC_transporter-like_CS"/>
</dbReference>
<dbReference type="CDD" id="cd18595">
    <property type="entry name" value="ABC_6TM_MRP1_2_3_6_D1_like"/>
    <property type="match status" value="1"/>
</dbReference>
<dbReference type="PROSITE" id="PS50929">
    <property type="entry name" value="ABC_TM1F"/>
    <property type="match status" value="2"/>
</dbReference>
<feature type="transmembrane region" description="Helical" evidence="13">
    <location>
        <begin position="750"/>
        <end position="771"/>
    </location>
</feature>
<evidence type="ECO:0000259" key="14">
    <source>
        <dbReference type="PROSITE" id="PS50893"/>
    </source>
</evidence>
<keyword evidence="17" id="KW-1185">Reference proteome</keyword>
<dbReference type="SUPFAM" id="SSF90123">
    <property type="entry name" value="ABC transporter transmembrane region"/>
    <property type="match status" value="2"/>
</dbReference>
<dbReference type="GO" id="GO:0140359">
    <property type="term" value="F:ABC-type transporter activity"/>
    <property type="evidence" value="ECO:0007669"/>
    <property type="project" value="InterPro"/>
</dbReference>
<dbReference type="SUPFAM" id="SSF52540">
    <property type="entry name" value="P-loop containing nucleoside triphosphate hydrolases"/>
    <property type="match status" value="2"/>
</dbReference>
<evidence type="ECO:0000256" key="2">
    <source>
        <dbReference type="ARBA" id="ARBA00009726"/>
    </source>
</evidence>
<evidence type="ECO:0000256" key="12">
    <source>
        <dbReference type="SAM" id="MobiDB-lite"/>
    </source>
</evidence>
<dbReference type="Pfam" id="PF00664">
    <property type="entry name" value="ABC_membrane"/>
    <property type="match status" value="2"/>
</dbReference>
<evidence type="ECO:0008006" key="18">
    <source>
        <dbReference type="Google" id="ProtNLM"/>
    </source>
</evidence>
<feature type="domain" description="ABC transporter" evidence="14">
    <location>
        <begin position="432"/>
        <end position="655"/>
    </location>
</feature>
<dbReference type="GO" id="GO:0042592">
    <property type="term" value="P:homeostatic process"/>
    <property type="evidence" value="ECO:0007669"/>
    <property type="project" value="UniProtKB-ARBA"/>
</dbReference>
<evidence type="ECO:0000256" key="6">
    <source>
        <dbReference type="ARBA" id="ARBA00022737"/>
    </source>
</evidence>
<dbReference type="InterPro" id="IPR027417">
    <property type="entry name" value="P-loop_NTPase"/>
</dbReference>
<feature type="transmembrane region" description="Helical" evidence="13">
    <location>
        <begin position="333"/>
        <end position="357"/>
    </location>
</feature>
<dbReference type="FunFam" id="3.40.50.300:FF:000610">
    <property type="entry name" value="Multidrug resistance-associated ABC transporter"/>
    <property type="match status" value="1"/>
</dbReference>
<dbReference type="KEGG" id="mlr:MELLADRAFT_47871"/>
<dbReference type="OrthoDB" id="6500128at2759"/>
<name>F4RH17_MELLP</name>
<dbReference type="InParanoid" id="F4RH17"/>
<dbReference type="PANTHER" id="PTHR24223">
    <property type="entry name" value="ATP-BINDING CASSETTE SUB-FAMILY C"/>
    <property type="match status" value="1"/>
</dbReference>
<evidence type="ECO:0000313" key="16">
    <source>
        <dbReference type="EMBL" id="EGG08225.1"/>
    </source>
</evidence>
<keyword evidence="10 13" id="KW-1133">Transmembrane helix</keyword>
<keyword evidence="4" id="KW-0597">Phosphoprotein</keyword>
<dbReference type="CDD" id="cd03244">
    <property type="entry name" value="ABCC_MRP_domain2"/>
    <property type="match status" value="1"/>
</dbReference>
<evidence type="ECO:0000256" key="3">
    <source>
        <dbReference type="ARBA" id="ARBA00022448"/>
    </source>
</evidence>
<dbReference type="InterPro" id="IPR036640">
    <property type="entry name" value="ABC1_TM_sf"/>
</dbReference>
<gene>
    <name evidence="16" type="ORF">MELLADRAFT_47871</name>
</gene>
<dbReference type="GO" id="GO:0005524">
    <property type="term" value="F:ATP binding"/>
    <property type="evidence" value="ECO:0007669"/>
    <property type="project" value="UniProtKB-KW"/>
</dbReference>
<evidence type="ECO:0000256" key="8">
    <source>
        <dbReference type="ARBA" id="ARBA00022840"/>
    </source>
</evidence>
<dbReference type="FunFam" id="3.40.50.300:FF:000450">
    <property type="entry name" value="ABC transporter C family member 2"/>
    <property type="match status" value="1"/>
</dbReference>
<dbReference type="eggNOG" id="KOG0054">
    <property type="taxonomic scope" value="Eukaryota"/>
</dbReference>
<evidence type="ECO:0000256" key="13">
    <source>
        <dbReference type="SAM" id="Phobius"/>
    </source>
</evidence>
<accession>F4RH17</accession>
<feature type="compositionally biased region" description="Low complexity" evidence="12">
    <location>
        <begin position="672"/>
        <end position="683"/>
    </location>
</feature>
<evidence type="ECO:0000256" key="1">
    <source>
        <dbReference type="ARBA" id="ARBA00004128"/>
    </source>
</evidence>
<feature type="transmembrane region" description="Helical" evidence="13">
    <location>
        <begin position="369"/>
        <end position="391"/>
    </location>
</feature>
<comment type="similarity">
    <text evidence="2">Belongs to the ABC transporter superfamily. ABCC family. Conjugate transporter (TC 3.A.1.208) subfamily.</text>
</comment>
<dbReference type="InterPro" id="IPR011527">
    <property type="entry name" value="ABC1_TM_dom"/>
</dbReference>
<dbReference type="STRING" id="747676.F4RH17"/>
<keyword evidence="5 13" id="KW-0812">Transmembrane</keyword>
<dbReference type="FunFam" id="1.20.1560.10:FF:000078">
    <property type="entry name" value="Unplaced genomic scaffold supercont1.1, whole genome shotgun sequence"/>
    <property type="match status" value="1"/>
</dbReference>
<evidence type="ECO:0000256" key="9">
    <source>
        <dbReference type="ARBA" id="ARBA00022967"/>
    </source>
</evidence>